<name>A0A1C6RPK6_9ACTN</name>
<keyword evidence="3" id="KW-1185">Reference proteome</keyword>
<evidence type="ECO:0000259" key="1">
    <source>
        <dbReference type="Pfam" id="PF04149"/>
    </source>
</evidence>
<accession>A0A1C6RPK6</accession>
<sequence length="65" mass="7056">MPDLKHANWRKSNRSGSGNCVEVADNLPDIVGVRDSKDLAGPVLTFTPGGWTTFIEGLKSRSIRS</sequence>
<dbReference type="InterPro" id="IPR007278">
    <property type="entry name" value="DUF397"/>
</dbReference>
<feature type="domain" description="DUF397" evidence="1">
    <location>
        <begin position="7"/>
        <end position="59"/>
    </location>
</feature>
<evidence type="ECO:0000313" key="3">
    <source>
        <dbReference type="Proteomes" id="UP000198906"/>
    </source>
</evidence>
<dbReference type="Pfam" id="PF04149">
    <property type="entry name" value="DUF397"/>
    <property type="match status" value="1"/>
</dbReference>
<dbReference type="Proteomes" id="UP000198906">
    <property type="component" value="Unassembled WGS sequence"/>
</dbReference>
<dbReference type="AlphaFoldDB" id="A0A1C6RPK6"/>
<organism evidence="2 3">
    <name type="scientific">Micromonospora inyonensis</name>
    <dbReference type="NCBI Taxonomy" id="47866"/>
    <lineage>
        <taxon>Bacteria</taxon>
        <taxon>Bacillati</taxon>
        <taxon>Actinomycetota</taxon>
        <taxon>Actinomycetes</taxon>
        <taxon>Micromonosporales</taxon>
        <taxon>Micromonosporaceae</taxon>
        <taxon>Micromonospora</taxon>
    </lineage>
</organism>
<dbReference type="STRING" id="47866.GA0074694_2586"/>
<dbReference type="RefSeq" id="WP_091457430.1">
    <property type="nucleotide sequence ID" value="NZ_FMHU01000001.1"/>
</dbReference>
<protein>
    <recommendedName>
        <fullName evidence="1">DUF397 domain-containing protein</fullName>
    </recommendedName>
</protein>
<evidence type="ECO:0000313" key="2">
    <source>
        <dbReference type="EMBL" id="SCL19143.1"/>
    </source>
</evidence>
<gene>
    <name evidence="2" type="ORF">GA0074694_2586</name>
</gene>
<dbReference type="EMBL" id="FMHU01000001">
    <property type="protein sequence ID" value="SCL19143.1"/>
    <property type="molecule type" value="Genomic_DNA"/>
</dbReference>
<reference evidence="3" key="1">
    <citation type="submission" date="2016-06" db="EMBL/GenBank/DDBJ databases">
        <authorList>
            <person name="Varghese N."/>
        </authorList>
    </citation>
    <scope>NUCLEOTIDE SEQUENCE [LARGE SCALE GENOMIC DNA]</scope>
    <source>
        <strain evidence="3">DSM 46123</strain>
    </source>
</reference>
<proteinExistence type="predicted"/>